<comment type="caution">
    <text evidence="2">The sequence shown here is derived from an EMBL/GenBank/DDBJ whole genome shotgun (WGS) entry which is preliminary data.</text>
</comment>
<feature type="transmembrane region" description="Helical" evidence="1">
    <location>
        <begin position="12"/>
        <end position="28"/>
    </location>
</feature>
<protein>
    <submittedName>
        <fullName evidence="2">Uncharacterized protein</fullName>
    </submittedName>
</protein>
<name>A0A0R2H1U3_WEIVI</name>
<dbReference type="AlphaFoldDB" id="A0A0R2H1U3"/>
<evidence type="ECO:0000313" key="3">
    <source>
        <dbReference type="Proteomes" id="UP000051992"/>
    </source>
</evidence>
<proteinExistence type="predicted"/>
<keyword evidence="1" id="KW-0812">Transmembrane</keyword>
<keyword evidence="1" id="KW-0472">Membrane</keyword>
<gene>
    <name evidence="2" type="ORF">IV50_GL000048</name>
</gene>
<organism evidence="2 3">
    <name type="scientific">Weissella viridescens</name>
    <name type="common">Lactobacillus viridescens</name>
    <dbReference type="NCBI Taxonomy" id="1629"/>
    <lineage>
        <taxon>Bacteria</taxon>
        <taxon>Bacillati</taxon>
        <taxon>Bacillota</taxon>
        <taxon>Bacilli</taxon>
        <taxon>Lactobacillales</taxon>
        <taxon>Lactobacillaceae</taxon>
        <taxon>Weissella</taxon>
    </lineage>
</organism>
<evidence type="ECO:0000313" key="2">
    <source>
        <dbReference type="EMBL" id="KRN46786.1"/>
    </source>
</evidence>
<accession>A0A0R2H1U3</accession>
<keyword evidence="1" id="KW-1133">Transmembrane helix</keyword>
<evidence type="ECO:0000256" key="1">
    <source>
        <dbReference type="SAM" id="Phobius"/>
    </source>
</evidence>
<dbReference type="PATRIC" id="fig|1629.5.peg.49"/>
<keyword evidence="3" id="KW-1185">Reference proteome</keyword>
<sequence length="169" mass="19056">MVNGEGEAMKIFIIGATVVVILILLTIFRRTGRKLTEQQIIESQQCVNAAMNSVVKHLDPSLGIIEDSKPFRSTLVANIWGHEVMAFEFILPVERKLNADVLRRKLNNGLQAYATSHQLESYDQSEPVFVVTDIWFNQAGTTLHVDVTHVVNAETVAYLHDLRRLNQTN</sequence>
<dbReference type="Proteomes" id="UP000051992">
    <property type="component" value="Unassembled WGS sequence"/>
</dbReference>
<reference evidence="2 3" key="1">
    <citation type="journal article" date="2015" name="Genome Announc.">
        <title>Expanding the biotechnology potential of lactobacilli through comparative genomics of 213 strains and associated genera.</title>
        <authorList>
            <person name="Sun Z."/>
            <person name="Harris H.M."/>
            <person name="McCann A."/>
            <person name="Guo C."/>
            <person name="Argimon S."/>
            <person name="Zhang W."/>
            <person name="Yang X."/>
            <person name="Jeffery I.B."/>
            <person name="Cooney J.C."/>
            <person name="Kagawa T.F."/>
            <person name="Liu W."/>
            <person name="Song Y."/>
            <person name="Salvetti E."/>
            <person name="Wrobel A."/>
            <person name="Rasinkangas P."/>
            <person name="Parkhill J."/>
            <person name="Rea M.C."/>
            <person name="O'Sullivan O."/>
            <person name="Ritari J."/>
            <person name="Douillard F.P."/>
            <person name="Paul Ross R."/>
            <person name="Yang R."/>
            <person name="Briner A.E."/>
            <person name="Felis G.E."/>
            <person name="de Vos W.M."/>
            <person name="Barrangou R."/>
            <person name="Klaenhammer T.R."/>
            <person name="Caufield P.W."/>
            <person name="Cui Y."/>
            <person name="Zhang H."/>
            <person name="O'Toole P.W."/>
        </authorList>
    </citation>
    <scope>NUCLEOTIDE SEQUENCE [LARGE SCALE GENOMIC DNA]</scope>
    <source>
        <strain evidence="2 3">DSM 20410</strain>
    </source>
</reference>
<dbReference type="EMBL" id="JQBM01000001">
    <property type="protein sequence ID" value="KRN46786.1"/>
    <property type="molecule type" value="Genomic_DNA"/>
</dbReference>